<comment type="subunit">
    <text evidence="9">The complex comprises the extracytoplasmic solute receptor protein and the two transmembrane proteins.</text>
</comment>
<evidence type="ECO:0000256" key="1">
    <source>
        <dbReference type="ARBA" id="ARBA00004429"/>
    </source>
</evidence>
<evidence type="ECO:0000313" key="11">
    <source>
        <dbReference type="EMBL" id="EAR10270.1"/>
    </source>
</evidence>
<dbReference type="GO" id="GO:0022857">
    <property type="term" value="F:transmembrane transporter activity"/>
    <property type="evidence" value="ECO:0007669"/>
    <property type="project" value="UniProtKB-UniRule"/>
</dbReference>
<name>A4BCK4_9GAMM</name>
<evidence type="ECO:0000313" key="12">
    <source>
        <dbReference type="Proteomes" id="UP000005953"/>
    </source>
</evidence>
<dbReference type="Pfam" id="PF04290">
    <property type="entry name" value="DctQ"/>
    <property type="match status" value="1"/>
</dbReference>
<keyword evidence="4 9" id="KW-0997">Cell inner membrane</keyword>
<evidence type="ECO:0000256" key="4">
    <source>
        <dbReference type="ARBA" id="ARBA00022519"/>
    </source>
</evidence>
<dbReference type="AlphaFoldDB" id="A4BCK4"/>
<comment type="caution">
    <text evidence="11">The sequence shown here is derived from an EMBL/GenBank/DDBJ whole genome shotgun (WGS) entry which is preliminary data.</text>
</comment>
<accession>A4BCK4</accession>
<dbReference type="PANTHER" id="PTHR35011">
    <property type="entry name" value="2,3-DIKETO-L-GULONATE TRAP TRANSPORTER SMALL PERMEASE PROTEIN YIAM"/>
    <property type="match status" value="1"/>
</dbReference>
<comment type="function">
    <text evidence="9">Part of the tripartite ATP-independent periplasmic (TRAP) transport system.</text>
</comment>
<evidence type="ECO:0000256" key="8">
    <source>
        <dbReference type="ARBA" id="ARBA00038436"/>
    </source>
</evidence>
<keyword evidence="12" id="KW-1185">Reference proteome</keyword>
<feature type="domain" description="Tripartite ATP-independent periplasmic transporters DctQ component" evidence="10">
    <location>
        <begin position="27"/>
        <end position="153"/>
    </location>
</feature>
<dbReference type="InterPro" id="IPR007387">
    <property type="entry name" value="TRAP_DctQ"/>
</dbReference>
<comment type="similarity">
    <text evidence="8 9">Belongs to the TRAP transporter small permease family.</text>
</comment>
<feature type="transmembrane region" description="Helical" evidence="9">
    <location>
        <begin position="128"/>
        <end position="149"/>
    </location>
</feature>
<evidence type="ECO:0000256" key="5">
    <source>
        <dbReference type="ARBA" id="ARBA00022692"/>
    </source>
</evidence>
<evidence type="ECO:0000259" key="10">
    <source>
        <dbReference type="Pfam" id="PF04290"/>
    </source>
</evidence>
<dbReference type="RefSeq" id="WP_008042641.1">
    <property type="nucleotide sequence ID" value="NZ_CH724149.1"/>
</dbReference>
<gene>
    <name evidence="11" type="ORF">MED297_13642</name>
</gene>
<sequence>MKSLFIAISRSWAWAERLALVGVLLLMMLFAVLQVVLRNVFDTSLFWIDPLNRLLVLWVALLGAMVATREREHISVDLLKHYLTGRPLIIVTSLTEGFAACACAIMAWHSGRFVYFEYLDGMQTFSGLPAWPFELIMPIGFAVMALRFAGSALTLPWKGLS</sequence>
<evidence type="ECO:0000256" key="9">
    <source>
        <dbReference type="RuleBase" id="RU369079"/>
    </source>
</evidence>
<dbReference type="InterPro" id="IPR055348">
    <property type="entry name" value="DctQ"/>
</dbReference>
<feature type="transmembrane region" description="Helical" evidence="9">
    <location>
        <begin position="45"/>
        <end position="67"/>
    </location>
</feature>
<keyword evidence="6 9" id="KW-1133">Transmembrane helix</keyword>
<proteinExistence type="inferred from homology"/>
<keyword evidence="3" id="KW-1003">Cell membrane</keyword>
<dbReference type="Proteomes" id="UP000005953">
    <property type="component" value="Unassembled WGS sequence"/>
</dbReference>
<dbReference type="PANTHER" id="PTHR35011:SF2">
    <property type="entry name" value="2,3-DIKETO-L-GULONATE TRAP TRANSPORTER SMALL PERMEASE PROTEIN YIAM"/>
    <property type="match status" value="1"/>
</dbReference>
<evidence type="ECO:0000256" key="2">
    <source>
        <dbReference type="ARBA" id="ARBA00022448"/>
    </source>
</evidence>
<evidence type="ECO:0000256" key="6">
    <source>
        <dbReference type="ARBA" id="ARBA00022989"/>
    </source>
</evidence>
<protein>
    <recommendedName>
        <fullName evidence="9">TRAP transporter small permease protein</fullName>
    </recommendedName>
</protein>
<dbReference type="EMBL" id="AAOE01000005">
    <property type="protein sequence ID" value="EAR10270.1"/>
    <property type="molecule type" value="Genomic_DNA"/>
</dbReference>
<organism evidence="11 12">
    <name type="scientific">Reinekea blandensis MED297</name>
    <dbReference type="NCBI Taxonomy" id="314283"/>
    <lineage>
        <taxon>Bacteria</taxon>
        <taxon>Pseudomonadati</taxon>
        <taxon>Pseudomonadota</taxon>
        <taxon>Gammaproteobacteria</taxon>
        <taxon>Oceanospirillales</taxon>
        <taxon>Saccharospirillaceae</taxon>
        <taxon>Reinekea</taxon>
    </lineage>
</organism>
<evidence type="ECO:0000256" key="3">
    <source>
        <dbReference type="ARBA" id="ARBA00022475"/>
    </source>
</evidence>
<keyword evidence="5 9" id="KW-0812">Transmembrane</keyword>
<reference evidence="11 12" key="1">
    <citation type="submission" date="2006-02" db="EMBL/GenBank/DDBJ databases">
        <authorList>
            <person name="Pinhassi J."/>
            <person name="Pedros-Alio C."/>
            <person name="Ferriera S."/>
            <person name="Johnson J."/>
            <person name="Kravitz S."/>
            <person name="Halpern A."/>
            <person name="Remington K."/>
            <person name="Beeson K."/>
            <person name="Tran B."/>
            <person name="Rogers Y.-H."/>
            <person name="Friedman R."/>
            <person name="Venter J.C."/>
        </authorList>
    </citation>
    <scope>NUCLEOTIDE SEQUENCE [LARGE SCALE GENOMIC DNA]</scope>
    <source>
        <strain evidence="11 12">MED297</strain>
    </source>
</reference>
<dbReference type="GO" id="GO:0015740">
    <property type="term" value="P:C4-dicarboxylate transport"/>
    <property type="evidence" value="ECO:0007669"/>
    <property type="project" value="TreeGrafter"/>
</dbReference>
<dbReference type="HOGENOM" id="CLU_086356_3_7_6"/>
<dbReference type="STRING" id="314283.MED297_13642"/>
<keyword evidence="7 9" id="KW-0472">Membrane</keyword>
<feature type="transmembrane region" description="Helical" evidence="9">
    <location>
        <begin position="12"/>
        <end position="33"/>
    </location>
</feature>
<feature type="transmembrane region" description="Helical" evidence="9">
    <location>
        <begin position="88"/>
        <end position="108"/>
    </location>
</feature>
<comment type="subcellular location">
    <subcellularLocation>
        <location evidence="1 9">Cell inner membrane</location>
        <topology evidence="1 9">Multi-pass membrane protein</topology>
    </subcellularLocation>
</comment>
<evidence type="ECO:0000256" key="7">
    <source>
        <dbReference type="ARBA" id="ARBA00023136"/>
    </source>
</evidence>
<dbReference type="GO" id="GO:0005886">
    <property type="term" value="C:plasma membrane"/>
    <property type="evidence" value="ECO:0007669"/>
    <property type="project" value="UniProtKB-SubCell"/>
</dbReference>
<keyword evidence="2 9" id="KW-0813">Transport</keyword>